<keyword evidence="2" id="KW-1185">Reference proteome</keyword>
<protein>
    <submittedName>
        <fullName evidence="1">Protein involved in gliding motility GldD</fullName>
    </submittedName>
</protein>
<dbReference type="InterPro" id="IPR019850">
    <property type="entry name" value="GldD-like"/>
</dbReference>
<dbReference type="RefSeq" id="WP_073318480.1">
    <property type="nucleotide sequence ID" value="NZ_FQYP01000007.1"/>
</dbReference>
<name>A0A1M6IEM3_9FLAO</name>
<evidence type="ECO:0000313" key="1">
    <source>
        <dbReference type="EMBL" id="SHJ32924.1"/>
    </source>
</evidence>
<dbReference type="EMBL" id="FQYP01000007">
    <property type="protein sequence ID" value="SHJ32924.1"/>
    <property type="molecule type" value="Genomic_DNA"/>
</dbReference>
<dbReference type="NCBIfam" id="TIGR03512">
    <property type="entry name" value="GldD_lipo"/>
    <property type="match status" value="1"/>
</dbReference>
<gene>
    <name evidence="1" type="ORF">SAMN04488508_107309</name>
</gene>
<proteinExistence type="predicted"/>
<sequence>MNREFRILLFVISSLLMVSCGGEVIPKPKGMLRLSYPEPIYKKVELPCPYTFEKNEFSDLRKARRNKNCWYDLDYKRLRATLYISYFEVGNNLDSLLRDAQNLTQEHFIKADGITQEPYIDAENKVYGMFYEVTGDAASQSQFYLTDSVQHFVVGSIYFRAKPNYDSILPAADYLRNDMKHLIESLRWDEEYK</sequence>
<dbReference type="AlphaFoldDB" id="A0A1M6IEM3"/>
<dbReference type="STRING" id="570521.SAMN04488508_107309"/>
<organism evidence="1 2">
    <name type="scientific">Aquimarina spongiae</name>
    <dbReference type="NCBI Taxonomy" id="570521"/>
    <lineage>
        <taxon>Bacteria</taxon>
        <taxon>Pseudomonadati</taxon>
        <taxon>Bacteroidota</taxon>
        <taxon>Flavobacteriia</taxon>
        <taxon>Flavobacteriales</taxon>
        <taxon>Flavobacteriaceae</taxon>
        <taxon>Aquimarina</taxon>
    </lineage>
</organism>
<dbReference type="Proteomes" id="UP000184432">
    <property type="component" value="Unassembled WGS sequence"/>
</dbReference>
<accession>A0A1M6IEM3</accession>
<evidence type="ECO:0000313" key="2">
    <source>
        <dbReference type="Proteomes" id="UP000184432"/>
    </source>
</evidence>
<dbReference type="PROSITE" id="PS51257">
    <property type="entry name" value="PROKAR_LIPOPROTEIN"/>
    <property type="match status" value="1"/>
</dbReference>
<reference evidence="2" key="1">
    <citation type="submission" date="2016-11" db="EMBL/GenBank/DDBJ databases">
        <authorList>
            <person name="Varghese N."/>
            <person name="Submissions S."/>
        </authorList>
    </citation>
    <scope>NUCLEOTIDE SEQUENCE [LARGE SCALE GENOMIC DNA]</scope>
    <source>
        <strain evidence="2">DSM 22623</strain>
    </source>
</reference>
<dbReference type="OrthoDB" id="679501at2"/>
<dbReference type="Pfam" id="PF25593">
    <property type="entry name" value="GldD_lipo"/>
    <property type="match status" value="1"/>
</dbReference>